<comment type="caution">
    <text evidence="1">The sequence shown here is derived from an EMBL/GenBank/DDBJ whole genome shotgun (WGS) entry which is preliminary data.</text>
</comment>
<dbReference type="AlphaFoldDB" id="A0A844Z0Y8"/>
<name>A0A844Z0Y8_9SPHN</name>
<keyword evidence="2" id="KW-1185">Reference proteome</keyword>
<organism evidence="1 2">
    <name type="scientific">Alteraurantiacibacter buctensis</name>
    <dbReference type="NCBI Taxonomy" id="1503981"/>
    <lineage>
        <taxon>Bacteria</taxon>
        <taxon>Pseudomonadati</taxon>
        <taxon>Pseudomonadota</taxon>
        <taxon>Alphaproteobacteria</taxon>
        <taxon>Sphingomonadales</taxon>
        <taxon>Erythrobacteraceae</taxon>
        <taxon>Alteraurantiacibacter</taxon>
    </lineage>
</organism>
<evidence type="ECO:0000313" key="1">
    <source>
        <dbReference type="EMBL" id="MXO72374.1"/>
    </source>
</evidence>
<gene>
    <name evidence="1" type="ORF">GRI99_12120</name>
</gene>
<proteinExistence type="predicted"/>
<dbReference type="RefSeq" id="WP_160772283.1">
    <property type="nucleotide sequence ID" value="NZ_WTYV01000004.1"/>
</dbReference>
<dbReference type="Proteomes" id="UP000466966">
    <property type="component" value="Unassembled WGS sequence"/>
</dbReference>
<reference evidence="1 2" key="1">
    <citation type="submission" date="2019-12" db="EMBL/GenBank/DDBJ databases">
        <title>Genomic-based taxomic classification of the family Erythrobacteraceae.</title>
        <authorList>
            <person name="Xu L."/>
        </authorList>
    </citation>
    <scope>NUCLEOTIDE SEQUENCE [LARGE SCALE GENOMIC DNA]</scope>
    <source>
        <strain evidence="1 2">M0322</strain>
    </source>
</reference>
<accession>A0A844Z0Y8</accession>
<dbReference type="EMBL" id="WTYV01000004">
    <property type="protein sequence ID" value="MXO72374.1"/>
    <property type="molecule type" value="Genomic_DNA"/>
</dbReference>
<protein>
    <submittedName>
        <fullName evidence="1">Uncharacterized protein</fullName>
    </submittedName>
</protein>
<dbReference type="OrthoDB" id="5185616at2"/>
<evidence type="ECO:0000313" key="2">
    <source>
        <dbReference type="Proteomes" id="UP000466966"/>
    </source>
</evidence>
<sequence>MIPLPSTLTLVQLRERLSLANSYNRLPILLDLAWQAEWADWLTVLGEEWQSCDNIGLHLDELLEQTPLADVIDQPKALRQWLMTADEVAALDALPEVVTVWRGCYQSNKWGLSWSLDRDKAAAFPSFNRYRQDGQPLLVKARIARDDILALKLERNEAEVIAVRPKHVSTSHLPLD</sequence>